<evidence type="ECO:0000313" key="3">
    <source>
        <dbReference type="Proteomes" id="UP001501303"/>
    </source>
</evidence>
<reference evidence="3" key="1">
    <citation type="journal article" date="2019" name="Int. J. Syst. Evol. Microbiol.">
        <title>The Global Catalogue of Microorganisms (GCM) 10K type strain sequencing project: providing services to taxonomists for standard genome sequencing and annotation.</title>
        <authorList>
            <consortium name="The Broad Institute Genomics Platform"/>
            <consortium name="The Broad Institute Genome Sequencing Center for Infectious Disease"/>
            <person name="Wu L."/>
            <person name="Ma J."/>
        </authorList>
    </citation>
    <scope>NUCLEOTIDE SEQUENCE [LARGE SCALE GENOMIC DNA]</scope>
    <source>
        <strain evidence="3">JCM 13581</strain>
    </source>
</reference>
<accession>A0ABP5AE78</accession>
<organism evidence="2 3">
    <name type="scientific">Streptomyces sodiiphilus</name>
    <dbReference type="NCBI Taxonomy" id="226217"/>
    <lineage>
        <taxon>Bacteria</taxon>
        <taxon>Bacillati</taxon>
        <taxon>Actinomycetota</taxon>
        <taxon>Actinomycetes</taxon>
        <taxon>Kitasatosporales</taxon>
        <taxon>Streptomycetaceae</taxon>
        <taxon>Streptomyces</taxon>
    </lineage>
</organism>
<protein>
    <submittedName>
        <fullName evidence="2">Uncharacterized protein</fullName>
    </submittedName>
</protein>
<evidence type="ECO:0000256" key="1">
    <source>
        <dbReference type="SAM" id="MobiDB-lite"/>
    </source>
</evidence>
<comment type="caution">
    <text evidence="2">The sequence shown here is derived from an EMBL/GenBank/DDBJ whole genome shotgun (WGS) entry which is preliminary data.</text>
</comment>
<evidence type="ECO:0000313" key="2">
    <source>
        <dbReference type="EMBL" id="GAA1910888.1"/>
    </source>
</evidence>
<keyword evidence="3" id="KW-1185">Reference proteome</keyword>
<dbReference type="Proteomes" id="UP001501303">
    <property type="component" value="Unassembled WGS sequence"/>
</dbReference>
<name>A0ABP5AE78_9ACTN</name>
<gene>
    <name evidence="2" type="ORF">GCM10009716_20900</name>
</gene>
<sequence>MEDGEDGGPGGAVEASAPGGRSAGRPVRWVPPVSPAGPGATGGHQASGARPQPVPDVEYPQGELYVQRALG</sequence>
<feature type="region of interest" description="Disordered" evidence="1">
    <location>
        <begin position="1"/>
        <end position="61"/>
    </location>
</feature>
<dbReference type="EMBL" id="BAAAMJ010000018">
    <property type="protein sequence ID" value="GAA1910888.1"/>
    <property type="molecule type" value="Genomic_DNA"/>
</dbReference>
<proteinExistence type="predicted"/>